<keyword evidence="4" id="KW-1185">Reference proteome</keyword>
<dbReference type="EMBL" id="JAULSC010000051">
    <property type="protein sequence ID" value="MDO3398134.1"/>
    <property type="molecule type" value="Genomic_DNA"/>
</dbReference>
<keyword evidence="2" id="KW-0460">Magnesium</keyword>
<keyword evidence="1" id="KW-0378">Hydrolase</keyword>
<organism evidence="3 4">
    <name type="scientific">Nocardioides cremeus</name>
    <dbReference type="NCBI Taxonomy" id="3058044"/>
    <lineage>
        <taxon>Bacteria</taxon>
        <taxon>Bacillati</taxon>
        <taxon>Actinomycetota</taxon>
        <taxon>Actinomycetes</taxon>
        <taxon>Propionibacteriales</taxon>
        <taxon>Nocardioidaceae</taxon>
        <taxon>Nocardioides</taxon>
    </lineage>
</organism>
<dbReference type="InterPro" id="IPR023214">
    <property type="entry name" value="HAD_sf"/>
</dbReference>
<dbReference type="SUPFAM" id="SSF56784">
    <property type="entry name" value="HAD-like"/>
    <property type="match status" value="1"/>
</dbReference>
<reference evidence="3" key="1">
    <citation type="submission" date="2023-06" db="EMBL/GenBank/DDBJ databases">
        <title>Genome sequence of Nocardioides sp. SOB44.</title>
        <authorList>
            <person name="Zhang G."/>
        </authorList>
    </citation>
    <scope>NUCLEOTIDE SEQUENCE</scope>
    <source>
        <strain evidence="3">SOB44</strain>
    </source>
</reference>
<sequence length="138" mass="14503">ALVVVDQTYSPGLQLLIDLLRHGAHPPGLKQERHQTWGASKIRQLGLDSLVDAWVISEEVGIRKPLPGIFHALAARLECPLDGWMIGDSLELDVVGGAAVGLRTALISGAEPTQDGAHADLLVASVAEAAEAIMSDAT</sequence>
<proteinExistence type="predicted"/>
<accession>A0ABT8TVY9</accession>
<gene>
    <name evidence="3" type="ORF">QWJ41_20630</name>
</gene>
<feature type="non-terminal residue" evidence="3">
    <location>
        <position position="1"/>
    </location>
</feature>
<protein>
    <submittedName>
        <fullName evidence="3">HAD hydrolase-like protein</fullName>
    </submittedName>
</protein>
<dbReference type="Gene3D" id="3.40.50.1000">
    <property type="entry name" value="HAD superfamily/HAD-like"/>
    <property type="match status" value="1"/>
</dbReference>
<dbReference type="RefSeq" id="WP_302710346.1">
    <property type="nucleotide sequence ID" value="NZ_JAULSC010000051.1"/>
</dbReference>
<dbReference type="PANTHER" id="PTHR46470">
    <property type="entry name" value="N-ACYLNEURAMINATE-9-PHOSPHATASE"/>
    <property type="match status" value="1"/>
</dbReference>
<evidence type="ECO:0000256" key="1">
    <source>
        <dbReference type="ARBA" id="ARBA00022801"/>
    </source>
</evidence>
<dbReference type="Proteomes" id="UP001168363">
    <property type="component" value="Unassembled WGS sequence"/>
</dbReference>
<dbReference type="InterPro" id="IPR051400">
    <property type="entry name" value="HAD-like_hydrolase"/>
</dbReference>
<dbReference type="InterPro" id="IPR036412">
    <property type="entry name" value="HAD-like_sf"/>
</dbReference>
<dbReference type="Pfam" id="PF13242">
    <property type="entry name" value="Hydrolase_like"/>
    <property type="match status" value="1"/>
</dbReference>
<evidence type="ECO:0000256" key="2">
    <source>
        <dbReference type="ARBA" id="ARBA00022842"/>
    </source>
</evidence>
<evidence type="ECO:0000313" key="4">
    <source>
        <dbReference type="Proteomes" id="UP001168363"/>
    </source>
</evidence>
<name>A0ABT8TVY9_9ACTN</name>
<evidence type="ECO:0000313" key="3">
    <source>
        <dbReference type="EMBL" id="MDO3398134.1"/>
    </source>
</evidence>
<comment type="caution">
    <text evidence="3">The sequence shown here is derived from an EMBL/GenBank/DDBJ whole genome shotgun (WGS) entry which is preliminary data.</text>
</comment>